<reference evidence="1" key="1">
    <citation type="submission" date="2014-09" db="EMBL/GenBank/DDBJ databases">
        <title>Genome sequence of the luminous mushroom Mycena chlorophos for searching fungal bioluminescence genes.</title>
        <authorList>
            <person name="Tanaka Y."/>
            <person name="Kasuga D."/>
            <person name="Oba Y."/>
            <person name="Hase S."/>
            <person name="Sato K."/>
            <person name="Oba Y."/>
            <person name="Sakakibara Y."/>
        </authorList>
    </citation>
    <scope>NUCLEOTIDE SEQUENCE</scope>
</reference>
<evidence type="ECO:0000313" key="2">
    <source>
        <dbReference type="Proteomes" id="UP000815677"/>
    </source>
</evidence>
<dbReference type="InterPro" id="IPR027417">
    <property type="entry name" value="P-loop_NTPase"/>
</dbReference>
<gene>
    <name evidence="1" type="ORF">MCHLO_12327</name>
</gene>
<evidence type="ECO:0000313" key="1">
    <source>
        <dbReference type="EMBL" id="GAT55580.1"/>
    </source>
</evidence>
<dbReference type="PANTHER" id="PTHR46082">
    <property type="entry name" value="ATP/GTP-BINDING PROTEIN-RELATED"/>
    <property type="match status" value="1"/>
</dbReference>
<accession>A0ABQ0LWW4</accession>
<dbReference type="InterPro" id="IPR011990">
    <property type="entry name" value="TPR-like_helical_dom_sf"/>
</dbReference>
<keyword evidence="2" id="KW-1185">Reference proteome</keyword>
<dbReference type="Pfam" id="PF13424">
    <property type="entry name" value="TPR_12"/>
    <property type="match status" value="2"/>
</dbReference>
<dbReference type="Proteomes" id="UP000815677">
    <property type="component" value="Unassembled WGS sequence"/>
</dbReference>
<organism evidence="1 2">
    <name type="scientific">Mycena chlorophos</name>
    <name type="common">Agaric fungus</name>
    <name type="synonym">Agaricus chlorophos</name>
    <dbReference type="NCBI Taxonomy" id="658473"/>
    <lineage>
        <taxon>Eukaryota</taxon>
        <taxon>Fungi</taxon>
        <taxon>Dikarya</taxon>
        <taxon>Basidiomycota</taxon>
        <taxon>Agaricomycotina</taxon>
        <taxon>Agaricomycetes</taxon>
        <taxon>Agaricomycetidae</taxon>
        <taxon>Agaricales</taxon>
        <taxon>Marasmiineae</taxon>
        <taxon>Mycenaceae</taxon>
        <taxon>Mycena</taxon>
    </lineage>
</organism>
<protein>
    <submittedName>
        <fullName evidence="1">Nephrocystin-3</fullName>
    </submittedName>
</protein>
<dbReference type="PANTHER" id="PTHR46082:SF6">
    <property type="entry name" value="AAA+ ATPASE DOMAIN-CONTAINING PROTEIN-RELATED"/>
    <property type="match status" value="1"/>
</dbReference>
<dbReference type="EMBL" id="DF849044">
    <property type="protein sequence ID" value="GAT55580.1"/>
    <property type="molecule type" value="Genomic_DNA"/>
</dbReference>
<dbReference type="InterPro" id="IPR053137">
    <property type="entry name" value="NLR-like"/>
</dbReference>
<dbReference type="Gene3D" id="1.25.40.10">
    <property type="entry name" value="Tetratricopeptide repeat domain"/>
    <property type="match status" value="2"/>
</dbReference>
<dbReference type="Gene3D" id="3.40.50.300">
    <property type="entry name" value="P-loop containing nucleotide triphosphate hydrolases"/>
    <property type="match status" value="1"/>
</dbReference>
<proteinExistence type="predicted"/>
<sequence length="755" mass="83089">MSTKPPPRGCRAAAPTPCAFSPLFLPPTTMSPLIDESAAAALNAQNAYFPHISGGTGGSGGAAGHEGGKGGDGLGPGFMITAQTVSQSIFYNIADPNTPKPAPPAADLVDTSCPPPSMYFQGRQSILSRLQDCFGSTSIGGQIIVVLHGVGGIGKTQTALRYIEESSTRFKMNFKIDATSTDTIETSFKNIAKNYNLPDTAAAALTWLKSQREEWILLFDNADNIKLDLQPYIPHCAHGNILITSRNPALGIYTRRTGRSIELSNLDLDAAISLFVDIAGVNLQENNNRAQVTRLMQEIYCFPLAIVHSAAYISRYAELQQDVSQYLAIHKQNKQQIFAQQSLQASGDYKFTVFTTWKISFEELSPKTQQFLQLCSFLPEIAICEEVFKRATEHQSSRKLDNPALAQAFLAGFRNSNNTFSAIAFKDQMTSICSYSLMSWGNKSYAMHPLLRDWVQSTSTEQDNLKLTAANILTIAAGSYFAEKKYVEACELQEQVLELKTQLFGSENVSTAAELVLLGALFTLQGKYSEAKPMMQKGLDLHARLLGNDNPLTVAVTEELATVHYKLEEYREALPLFNTAYQEHVLIQGPKHEDTLLSLTHIAWCHSKLQHNKDAAETMQKVLDLQKQLSGNEHSKTLQAMADAAELYSKAQQHTQAQALAVPLCEIRTRLQGPTHMDTLAAEKILFGTYVSLEEKGKAATLARAIYNKQLPIVGPKHEEVISMKLAYELNEATSGWQMVGIIGKTMVQGWWSSR</sequence>
<dbReference type="SUPFAM" id="SSF48452">
    <property type="entry name" value="TPR-like"/>
    <property type="match status" value="2"/>
</dbReference>
<dbReference type="SUPFAM" id="SSF52540">
    <property type="entry name" value="P-loop containing nucleoside triphosphate hydrolases"/>
    <property type="match status" value="1"/>
</dbReference>
<name>A0ABQ0LWW4_MYCCL</name>